<keyword evidence="3" id="KW-0547">Nucleotide-binding</keyword>
<evidence type="ECO:0000259" key="7">
    <source>
        <dbReference type="Pfam" id="PF07005"/>
    </source>
</evidence>
<dbReference type="SUPFAM" id="SSF142764">
    <property type="entry name" value="YgbK-like"/>
    <property type="match status" value="1"/>
</dbReference>
<organism evidence="9 10">
    <name type="scientific">Saccharopolyspora mangrovi</name>
    <dbReference type="NCBI Taxonomy" id="3082379"/>
    <lineage>
        <taxon>Bacteria</taxon>
        <taxon>Bacillati</taxon>
        <taxon>Actinomycetota</taxon>
        <taxon>Actinomycetes</taxon>
        <taxon>Pseudonocardiales</taxon>
        <taxon>Pseudonocardiaceae</taxon>
        <taxon>Saccharopolyspora</taxon>
    </lineage>
</organism>
<evidence type="ECO:0000256" key="2">
    <source>
        <dbReference type="ARBA" id="ARBA00022679"/>
    </source>
</evidence>
<evidence type="ECO:0000256" key="1">
    <source>
        <dbReference type="ARBA" id="ARBA00005715"/>
    </source>
</evidence>
<evidence type="ECO:0000256" key="3">
    <source>
        <dbReference type="ARBA" id="ARBA00022741"/>
    </source>
</evidence>
<dbReference type="InterPro" id="IPR031475">
    <property type="entry name" value="NBD_C"/>
</dbReference>
<dbReference type="InterPro" id="IPR037051">
    <property type="entry name" value="4-carb_acid_sugar_kinase_N_sf"/>
</dbReference>
<dbReference type="Pfam" id="PF07005">
    <property type="entry name" value="SBD_N"/>
    <property type="match status" value="1"/>
</dbReference>
<name>A0ABU6AK96_9PSEU</name>
<keyword evidence="6" id="KW-0119">Carbohydrate metabolism</keyword>
<dbReference type="Gene3D" id="3.40.980.20">
    <property type="entry name" value="Four-carbon acid sugar kinase, nucleotide binding domain"/>
    <property type="match status" value="1"/>
</dbReference>
<gene>
    <name evidence="9" type="ORF">R4I43_31775</name>
</gene>
<evidence type="ECO:0000259" key="8">
    <source>
        <dbReference type="Pfam" id="PF17042"/>
    </source>
</evidence>
<dbReference type="RefSeq" id="WP_324269415.1">
    <property type="nucleotide sequence ID" value="NZ_JAWLNX010000035.1"/>
</dbReference>
<evidence type="ECO:0000256" key="6">
    <source>
        <dbReference type="ARBA" id="ARBA00023277"/>
    </source>
</evidence>
<dbReference type="EMBL" id="JAWLNX010000035">
    <property type="protein sequence ID" value="MEB3371989.1"/>
    <property type="molecule type" value="Genomic_DNA"/>
</dbReference>
<evidence type="ECO:0000256" key="4">
    <source>
        <dbReference type="ARBA" id="ARBA00022777"/>
    </source>
</evidence>
<feature type="domain" description="Four-carbon acid sugar kinase nucleotide binding" evidence="8">
    <location>
        <begin position="260"/>
        <end position="407"/>
    </location>
</feature>
<comment type="caution">
    <text evidence="9">The sequence shown here is derived from an EMBL/GenBank/DDBJ whole genome shotgun (WGS) entry which is preliminary data.</text>
</comment>
<evidence type="ECO:0000256" key="5">
    <source>
        <dbReference type="ARBA" id="ARBA00022840"/>
    </source>
</evidence>
<feature type="domain" description="Four-carbon acid sugar kinase N-terminal" evidence="7">
    <location>
        <begin position="30"/>
        <end position="238"/>
    </location>
</feature>
<dbReference type="Pfam" id="PF17042">
    <property type="entry name" value="NBD_C"/>
    <property type="match status" value="1"/>
</dbReference>
<sequence length="418" mass="42577">MATTPHAEPRSSDVTAASYREELNLLKRGLLVLADDLSGAVETAACLPLPGQPATVELAGKDFAPLAHNTQSVVVMDLDNRAVSAAEASRTTDAALRAAGDRQVFVKIDSQLRGNVAAVLAAAAARPLVVAPALPALGRTVVGGVAHLRGVPLHRSTGWQAEDADPPRSIAEALAPLPCRSIPLATVRSPSLRDALAESLAAGEVPVCDGVTDADLDAVVAAVPEGARLAGAGGLAAAVGRAASAAEGENRVEPTGNPLLLVIGTAAPEAAEQLRVAELRGTRIVGCGTADLLGRGTSESALSRALVALERGPTALTIAPGDPIEPGRSRDLVRGLASTAARVVERQPGPVDLVLTGGETARLVLDELGVRTLTPVGQIHHGAVRSRTPAGTSVVTRPGSFGESDSLAEIIEHLRPQD</sequence>
<reference evidence="9 10" key="1">
    <citation type="submission" date="2023-10" db="EMBL/GenBank/DDBJ databases">
        <title>Saccharopolyspora sp. nov., isolated from mangrove soil.</title>
        <authorList>
            <person name="Lu Y."/>
            <person name="Liu W."/>
        </authorList>
    </citation>
    <scope>NUCLEOTIDE SEQUENCE [LARGE SCALE GENOMIC DNA]</scope>
    <source>
        <strain evidence="9 10">S2-29</strain>
    </source>
</reference>
<dbReference type="InterPro" id="IPR042213">
    <property type="entry name" value="NBD_C_sf"/>
</dbReference>
<keyword evidence="4 9" id="KW-0418">Kinase</keyword>
<dbReference type="Gene3D" id="3.40.50.10840">
    <property type="entry name" value="Putative sugar-binding, N-terminal domain"/>
    <property type="match status" value="1"/>
</dbReference>
<accession>A0ABU6AK96</accession>
<keyword evidence="5" id="KW-0067">ATP-binding</keyword>
<proteinExistence type="inferred from homology"/>
<dbReference type="Proteomes" id="UP001327093">
    <property type="component" value="Unassembled WGS sequence"/>
</dbReference>
<protein>
    <submittedName>
        <fullName evidence="9">Four-carbon acid sugar kinase family protein</fullName>
    </submittedName>
</protein>
<dbReference type="InterPro" id="IPR010737">
    <property type="entry name" value="4-carb_acid_sugar_kinase_N"/>
</dbReference>
<keyword evidence="10" id="KW-1185">Reference proteome</keyword>
<evidence type="ECO:0000313" key="10">
    <source>
        <dbReference type="Proteomes" id="UP001327093"/>
    </source>
</evidence>
<comment type="similarity">
    <text evidence="1">Belongs to the four-carbon acid sugar kinase family.</text>
</comment>
<evidence type="ECO:0000313" key="9">
    <source>
        <dbReference type="EMBL" id="MEB3371989.1"/>
    </source>
</evidence>
<dbReference type="GO" id="GO:0016301">
    <property type="term" value="F:kinase activity"/>
    <property type="evidence" value="ECO:0007669"/>
    <property type="project" value="UniProtKB-KW"/>
</dbReference>
<keyword evidence="2" id="KW-0808">Transferase</keyword>